<gene>
    <name evidence="1" type="ORF">VIBNISOn1_p0080</name>
</gene>
<dbReference type="Proteomes" id="UP000018211">
    <property type="component" value="Unassembled WGS sequence"/>
</dbReference>
<dbReference type="EMBL" id="CAOF01000200">
    <property type="protein sequence ID" value="CCO50243.1"/>
    <property type="molecule type" value="Genomic_DNA"/>
</dbReference>
<sequence>MNSIPYMAGFVTFTISIPISYKNTVGKVSQVSKYPPNCRPQIQKEYLFVEKVESAPYLLVSFSILALQCR</sequence>
<evidence type="ECO:0000313" key="2">
    <source>
        <dbReference type="Proteomes" id="UP000018211"/>
    </source>
</evidence>
<proteinExistence type="predicted"/>
<reference evidence="1 2" key="1">
    <citation type="journal article" date="2013" name="ISME J.">
        <title>Comparative genomics of pathogenic lineages of Vibrio nigripulchritudo identifies virulence-associated traits.</title>
        <authorList>
            <person name="Goudenege D."/>
            <person name="Labreuche Y."/>
            <person name="Krin E."/>
            <person name="Ansquer D."/>
            <person name="Mangenot S."/>
            <person name="Calteau A."/>
            <person name="Medigue C."/>
            <person name="Mazel D."/>
            <person name="Polz M.F."/>
            <person name="Le Roux F."/>
        </authorList>
    </citation>
    <scope>NUCLEOTIDE SEQUENCE [LARGE SCALE GENOMIC DNA]</scope>
    <source>
        <strain evidence="1 2">SOn1</strain>
    </source>
</reference>
<evidence type="ECO:0000313" key="1">
    <source>
        <dbReference type="EMBL" id="CCO50243.1"/>
    </source>
</evidence>
<accession>A0AAV2W030</accession>
<protein>
    <submittedName>
        <fullName evidence="1">Uncharacterized protein</fullName>
    </submittedName>
</protein>
<name>A0AAV2W030_9VIBR</name>
<dbReference type="AlphaFoldDB" id="A0AAV2W030"/>
<comment type="caution">
    <text evidence="1">The sequence shown here is derived from an EMBL/GenBank/DDBJ whole genome shotgun (WGS) entry which is preliminary data.</text>
</comment>
<organism evidence="1 2">
    <name type="scientific">Vibrio nigripulchritudo SOn1</name>
    <dbReference type="NCBI Taxonomy" id="1238450"/>
    <lineage>
        <taxon>Bacteria</taxon>
        <taxon>Pseudomonadati</taxon>
        <taxon>Pseudomonadota</taxon>
        <taxon>Gammaproteobacteria</taxon>
        <taxon>Vibrionales</taxon>
        <taxon>Vibrionaceae</taxon>
        <taxon>Vibrio</taxon>
    </lineage>
</organism>